<dbReference type="Proteomes" id="UP001242995">
    <property type="component" value="Unassembled WGS sequence"/>
</dbReference>
<keyword evidence="2 7" id="KW-0813">Transport</keyword>
<dbReference type="GO" id="GO:0055085">
    <property type="term" value="P:transmembrane transport"/>
    <property type="evidence" value="ECO:0007669"/>
    <property type="project" value="InterPro"/>
</dbReference>
<dbReference type="EMBL" id="JAUSRG010000018">
    <property type="protein sequence ID" value="MDP9907213.1"/>
    <property type="molecule type" value="Genomic_DNA"/>
</dbReference>
<evidence type="ECO:0000256" key="8">
    <source>
        <dbReference type="SAM" id="MobiDB-lite"/>
    </source>
</evidence>
<feature type="transmembrane region" description="Helical" evidence="7">
    <location>
        <begin position="135"/>
        <end position="156"/>
    </location>
</feature>
<feature type="transmembrane region" description="Helical" evidence="7">
    <location>
        <begin position="102"/>
        <end position="123"/>
    </location>
</feature>
<evidence type="ECO:0000313" key="11">
    <source>
        <dbReference type="EMBL" id="MDQ0182633.1"/>
    </source>
</evidence>
<dbReference type="Proteomes" id="UP001230951">
    <property type="component" value="Unassembled WGS sequence"/>
</dbReference>
<reference evidence="10 12" key="1">
    <citation type="submission" date="2023-07" db="EMBL/GenBank/DDBJ databases">
        <title>Sorghum-associated microbial communities from plants grown in Nebraska, USA.</title>
        <authorList>
            <person name="Schachtman D."/>
        </authorList>
    </citation>
    <scope>NUCLEOTIDE SEQUENCE</scope>
    <source>
        <strain evidence="10">DS1006</strain>
        <strain evidence="11 12">DS1016</strain>
    </source>
</reference>
<evidence type="ECO:0000259" key="9">
    <source>
        <dbReference type="PROSITE" id="PS50928"/>
    </source>
</evidence>
<dbReference type="PANTHER" id="PTHR43386:SF1">
    <property type="entry name" value="D,D-DIPEPTIDE TRANSPORT SYSTEM PERMEASE PROTEIN DDPC-RELATED"/>
    <property type="match status" value="1"/>
</dbReference>
<gene>
    <name evidence="10" type="ORF">J2S90_004204</name>
    <name evidence="11" type="ORF">J2S93_004089</name>
</gene>
<feature type="transmembrane region" description="Helical" evidence="7">
    <location>
        <begin position="162"/>
        <end position="179"/>
    </location>
</feature>
<dbReference type="PROSITE" id="PS50928">
    <property type="entry name" value="ABC_TM1"/>
    <property type="match status" value="1"/>
</dbReference>
<name>A0AAW8DJW3_9MICC</name>
<keyword evidence="6 7" id="KW-0472">Membrane</keyword>
<feature type="domain" description="ABC transmembrane type-1" evidence="9">
    <location>
        <begin position="98"/>
        <end position="286"/>
    </location>
</feature>
<evidence type="ECO:0000256" key="7">
    <source>
        <dbReference type="RuleBase" id="RU363032"/>
    </source>
</evidence>
<accession>A0AAW8DJW3</accession>
<comment type="similarity">
    <text evidence="7">Belongs to the binding-protein-dependent transport system permease family.</text>
</comment>
<dbReference type="AlphaFoldDB" id="A0AAW8DJW3"/>
<dbReference type="InterPro" id="IPR035906">
    <property type="entry name" value="MetI-like_sf"/>
</dbReference>
<organism evidence="10 13">
    <name type="scientific">Arthrobacter bambusae</name>
    <dbReference type="NCBI Taxonomy" id="1338426"/>
    <lineage>
        <taxon>Bacteria</taxon>
        <taxon>Bacillati</taxon>
        <taxon>Actinomycetota</taxon>
        <taxon>Actinomycetes</taxon>
        <taxon>Micrococcales</taxon>
        <taxon>Micrococcaceae</taxon>
        <taxon>Arthrobacter</taxon>
    </lineage>
</organism>
<evidence type="ECO:0000313" key="12">
    <source>
        <dbReference type="Proteomes" id="UP001230951"/>
    </source>
</evidence>
<feature type="transmembrane region" description="Helical" evidence="7">
    <location>
        <begin position="265"/>
        <end position="285"/>
    </location>
</feature>
<proteinExistence type="inferred from homology"/>
<evidence type="ECO:0000256" key="1">
    <source>
        <dbReference type="ARBA" id="ARBA00004651"/>
    </source>
</evidence>
<evidence type="ECO:0000256" key="5">
    <source>
        <dbReference type="ARBA" id="ARBA00022989"/>
    </source>
</evidence>
<protein>
    <submittedName>
        <fullName evidence="10">ABC-type dipeptide/oligopeptide/nickel transport system permease subunit</fullName>
    </submittedName>
</protein>
<dbReference type="GO" id="GO:0005886">
    <property type="term" value="C:plasma membrane"/>
    <property type="evidence" value="ECO:0007669"/>
    <property type="project" value="UniProtKB-SubCell"/>
</dbReference>
<dbReference type="RefSeq" id="WP_148667466.1">
    <property type="nucleotide sequence ID" value="NZ_JAUSRG010000018.1"/>
</dbReference>
<feature type="region of interest" description="Disordered" evidence="8">
    <location>
        <begin position="1"/>
        <end position="20"/>
    </location>
</feature>
<keyword evidence="12" id="KW-1185">Reference proteome</keyword>
<evidence type="ECO:0000256" key="3">
    <source>
        <dbReference type="ARBA" id="ARBA00022475"/>
    </source>
</evidence>
<keyword evidence="5 7" id="KW-1133">Transmembrane helix</keyword>
<dbReference type="Gene3D" id="1.10.3720.10">
    <property type="entry name" value="MetI-like"/>
    <property type="match status" value="1"/>
</dbReference>
<dbReference type="CDD" id="cd06261">
    <property type="entry name" value="TM_PBP2"/>
    <property type="match status" value="1"/>
</dbReference>
<dbReference type="Pfam" id="PF00528">
    <property type="entry name" value="BPD_transp_1"/>
    <property type="match status" value="1"/>
</dbReference>
<sequence>MSETTTAESRTPVRSLGGRASGWAKQGRAWAYKRSGAVLAVVAAAFIVGLPLAAIFLHLPQNPLQPDVESMALAPNSVHWFGTDGNGMDVFSRTIESARLDLPISLAATAIALVIGVPLGLFATTGVAGEAIMRVVDAFAALPIIVIAVVSIQLMGGGATDVILAIALVAAPRFVRLSRAAAISLRSSRYVEAAVAIGCSPIRVAFNHIFRNAYGVILVQATLTTAGALSTIAALNFLGVGVKPPQPSWGAMIDDGVSMLIRGQWWAVAFPALALLLVIGSLNIIAGAIEDKMERVEHTR</sequence>
<feature type="transmembrane region" description="Helical" evidence="7">
    <location>
        <begin position="37"/>
        <end position="59"/>
    </location>
</feature>
<feature type="transmembrane region" description="Helical" evidence="7">
    <location>
        <begin position="213"/>
        <end position="238"/>
    </location>
</feature>
<evidence type="ECO:0000313" key="13">
    <source>
        <dbReference type="Proteomes" id="UP001242995"/>
    </source>
</evidence>
<dbReference type="SUPFAM" id="SSF161098">
    <property type="entry name" value="MetI-like"/>
    <property type="match status" value="1"/>
</dbReference>
<dbReference type="EMBL" id="JAUSTF010000014">
    <property type="protein sequence ID" value="MDQ0182633.1"/>
    <property type="molecule type" value="Genomic_DNA"/>
</dbReference>
<evidence type="ECO:0000256" key="6">
    <source>
        <dbReference type="ARBA" id="ARBA00023136"/>
    </source>
</evidence>
<dbReference type="PANTHER" id="PTHR43386">
    <property type="entry name" value="OLIGOPEPTIDE TRANSPORT SYSTEM PERMEASE PROTEIN APPC"/>
    <property type="match status" value="1"/>
</dbReference>
<evidence type="ECO:0000313" key="10">
    <source>
        <dbReference type="EMBL" id="MDP9907213.1"/>
    </source>
</evidence>
<comment type="subcellular location">
    <subcellularLocation>
        <location evidence="1 7">Cell membrane</location>
        <topology evidence="1 7">Multi-pass membrane protein</topology>
    </subcellularLocation>
</comment>
<evidence type="ECO:0000256" key="4">
    <source>
        <dbReference type="ARBA" id="ARBA00022692"/>
    </source>
</evidence>
<dbReference type="InterPro" id="IPR050366">
    <property type="entry name" value="BP-dependent_transpt_permease"/>
</dbReference>
<dbReference type="InterPro" id="IPR000515">
    <property type="entry name" value="MetI-like"/>
</dbReference>
<keyword evidence="3" id="KW-1003">Cell membrane</keyword>
<comment type="caution">
    <text evidence="10">The sequence shown here is derived from an EMBL/GenBank/DDBJ whole genome shotgun (WGS) entry which is preliminary data.</text>
</comment>
<evidence type="ECO:0000256" key="2">
    <source>
        <dbReference type="ARBA" id="ARBA00022448"/>
    </source>
</evidence>
<keyword evidence="4 7" id="KW-0812">Transmembrane</keyword>